<evidence type="ECO:0000313" key="10">
    <source>
        <dbReference type="EMBL" id="OUI78996.1"/>
    </source>
</evidence>
<comment type="similarity">
    <text evidence="1 8 9">Belongs to the bacterial histone-like protein family.</text>
</comment>
<keyword evidence="6 8" id="KW-0804">Transcription</keyword>
<dbReference type="InterPro" id="IPR010992">
    <property type="entry name" value="IHF-like_DNA-bd_dom_sf"/>
</dbReference>
<dbReference type="InterPro" id="IPR005684">
    <property type="entry name" value="IHF_alpha"/>
</dbReference>
<keyword evidence="5 8" id="KW-0238">DNA-binding</keyword>
<accession>A0A251ZWF4</accession>
<sequence>MQTLTRAGLIEKLYSHVGLSRSESAVLLEEVLEKVISTLEGGDSVKISGFGTFSVRRKGSRIGRNPKTGEEVVIEPRLVLAFRPSQMLKNSVNEGMMKLSARKG</sequence>
<evidence type="ECO:0000256" key="6">
    <source>
        <dbReference type="ARBA" id="ARBA00023163"/>
    </source>
</evidence>
<comment type="subunit">
    <text evidence="8">Heterodimer of an alpha and a beta chain.</text>
</comment>
<dbReference type="PANTHER" id="PTHR33175:SF2">
    <property type="entry name" value="INTEGRATION HOST FACTOR SUBUNIT ALPHA"/>
    <property type="match status" value="1"/>
</dbReference>
<dbReference type="PRINTS" id="PR01727">
    <property type="entry name" value="DNABINDINGHU"/>
</dbReference>
<keyword evidence="4 8" id="KW-0805">Transcription regulation</keyword>
<dbReference type="NCBIfam" id="NF001401">
    <property type="entry name" value="PRK00285.1"/>
    <property type="match status" value="1"/>
</dbReference>
<dbReference type="RefSeq" id="WP_008853627.1">
    <property type="nucleotide sequence ID" value="NZ_JOPB01000003.1"/>
</dbReference>
<dbReference type="AlphaFoldDB" id="A0A251ZWF4"/>
<dbReference type="InterPro" id="IPR000119">
    <property type="entry name" value="Hist_DNA-bd"/>
</dbReference>
<comment type="function">
    <text evidence="8">This protein is one of the two subunits of integration host factor, a specific DNA-binding protein that functions in genetic recombination as well as in transcriptional and translational control.</text>
</comment>
<evidence type="ECO:0000256" key="9">
    <source>
        <dbReference type="RuleBase" id="RU003939"/>
    </source>
</evidence>
<evidence type="ECO:0000256" key="4">
    <source>
        <dbReference type="ARBA" id="ARBA00023015"/>
    </source>
</evidence>
<evidence type="ECO:0000256" key="7">
    <source>
        <dbReference type="ARBA" id="ARBA00023172"/>
    </source>
</evidence>
<protein>
    <recommendedName>
        <fullName evidence="2 8">Integration host factor subunit alpha</fullName>
        <shortName evidence="8">IHF-alpha</shortName>
    </recommendedName>
</protein>
<dbReference type="GO" id="GO:0006310">
    <property type="term" value="P:DNA recombination"/>
    <property type="evidence" value="ECO:0007669"/>
    <property type="project" value="UniProtKB-UniRule"/>
</dbReference>
<keyword evidence="3 8" id="KW-0810">Translation regulation</keyword>
<dbReference type="CDD" id="cd13835">
    <property type="entry name" value="IHF_A"/>
    <property type="match status" value="1"/>
</dbReference>
<evidence type="ECO:0000256" key="5">
    <source>
        <dbReference type="ARBA" id="ARBA00023125"/>
    </source>
</evidence>
<dbReference type="GO" id="GO:0005829">
    <property type="term" value="C:cytosol"/>
    <property type="evidence" value="ECO:0007669"/>
    <property type="project" value="TreeGrafter"/>
</dbReference>
<evidence type="ECO:0000256" key="8">
    <source>
        <dbReference type="HAMAP-Rule" id="MF_00380"/>
    </source>
</evidence>
<keyword evidence="7 8" id="KW-0233">DNA recombination</keyword>
<dbReference type="GO" id="GO:0006417">
    <property type="term" value="P:regulation of translation"/>
    <property type="evidence" value="ECO:0007669"/>
    <property type="project" value="UniProtKB-UniRule"/>
</dbReference>
<dbReference type="InterPro" id="IPR020816">
    <property type="entry name" value="Histone-like_DNA-bd_CS"/>
</dbReference>
<dbReference type="HAMAP" id="MF_00380">
    <property type="entry name" value="IHF_alpha"/>
    <property type="match status" value="1"/>
</dbReference>
<dbReference type="GO" id="GO:0006355">
    <property type="term" value="P:regulation of DNA-templated transcription"/>
    <property type="evidence" value="ECO:0007669"/>
    <property type="project" value="UniProtKB-UniRule"/>
</dbReference>
<evidence type="ECO:0000313" key="11">
    <source>
        <dbReference type="Proteomes" id="UP000194946"/>
    </source>
</evidence>
<dbReference type="Gene3D" id="4.10.520.10">
    <property type="entry name" value="IHF-like DNA-binding proteins"/>
    <property type="match status" value="1"/>
</dbReference>
<dbReference type="Proteomes" id="UP000194946">
    <property type="component" value="Unassembled WGS sequence"/>
</dbReference>
<comment type="caution">
    <text evidence="10">The sequence shown here is derived from an EMBL/GenBank/DDBJ whole genome shotgun (WGS) entry which is preliminary data.</text>
</comment>
<dbReference type="GO" id="GO:0003677">
    <property type="term" value="F:DNA binding"/>
    <property type="evidence" value="ECO:0007669"/>
    <property type="project" value="UniProtKB-UniRule"/>
</dbReference>
<dbReference type="PROSITE" id="PS00045">
    <property type="entry name" value="HISTONE_LIKE"/>
    <property type="match status" value="1"/>
</dbReference>
<dbReference type="GO" id="GO:0009893">
    <property type="term" value="P:positive regulation of metabolic process"/>
    <property type="evidence" value="ECO:0007669"/>
    <property type="project" value="UniProtKB-ARBA"/>
</dbReference>
<evidence type="ECO:0000256" key="2">
    <source>
        <dbReference type="ARBA" id="ARBA00018329"/>
    </source>
</evidence>
<dbReference type="PANTHER" id="PTHR33175">
    <property type="entry name" value="DNA-BINDING PROTEIN HU"/>
    <property type="match status" value="1"/>
</dbReference>
<organism evidence="10 11">
    <name type="scientific">Commensalibacter intestini</name>
    <dbReference type="NCBI Taxonomy" id="479936"/>
    <lineage>
        <taxon>Bacteria</taxon>
        <taxon>Pseudomonadati</taxon>
        <taxon>Pseudomonadota</taxon>
        <taxon>Alphaproteobacteria</taxon>
        <taxon>Acetobacterales</taxon>
        <taxon>Acetobacteraceae</taxon>
    </lineage>
</organism>
<dbReference type="SUPFAM" id="SSF47729">
    <property type="entry name" value="IHF-like DNA-binding proteins"/>
    <property type="match status" value="1"/>
</dbReference>
<dbReference type="SMART" id="SM00411">
    <property type="entry name" value="BHL"/>
    <property type="match status" value="1"/>
</dbReference>
<reference evidence="11" key="1">
    <citation type="submission" date="2014-06" db="EMBL/GenBank/DDBJ databases">
        <authorList>
            <person name="Winans N.J."/>
            <person name="Newell P.D."/>
            <person name="Douglas A.E."/>
        </authorList>
    </citation>
    <scope>NUCLEOTIDE SEQUENCE [LARGE SCALE GENOMIC DNA]</scope>
    <source>
        <strain evidence="11">DmL_052</strain>
    </source>
</reference>
<name>A0A251ZWF4_9PROT</name>
<proteinExistence type="inferred from homology"/>
<dbReference type="EMBL" id="JOPB01000003">
    <property type="protein sequence ID" value="OUI78996.1"/>
    <property type="molecule type" value="Genomic_DNA"/>
</dbReference>
<gene>
    <name evidence="8" type="primary">ihfA</name>
    <name evidence="8" type="synonym">himA</name>
    <name evidence="10" type="ORF">HK18_06330</name>
</gene>
<dbReference type="Pfam" id="PF00216">
    <property type="entry name" value="Bac_DNA_binding"/>
    <property type="match status" value="1"/>
</dbReference>
<keyword evidence="11" id="KW-1185">Reference proteome</keyword>
<dbReference type="GO" id="GO:0030527">
    <property type="term" value="F:structural constituent of chromatin"/>
    <property type="evidence" value="ECO:0007669"/>
    <property type="project" value="InterPro"/>
</dbReference>
<evidence type="ECO:0000256" key="1">
    <source>
        <dbReference type="ARBA" id="ARBA00010529"/>
    </source>
</evidence>
<evidence type="ECO:0000256" key="3">
    <source>
        <dbReference type="ARBA" id="ARBA00022845"/>
    </source>
</evidence>